<evidence type="ECO:0000259" key="3">
    <source>
        <dbReference type="PROSITE" id="PS50102"/>
    </source>
</evidence>
<feature type="region of interest" description="Disordered" evidence="2">
    <location>
        <begin position="1"/>
        <end position="132"/>
    </location>
</feature>
<protein>
    <submittedName>
        <fullName evidence="4">Hephaestus isoform y</fullName>
    </submittedName>
</protein>
<gene>
    <name evidence="4" type="ORF">M0812_19418</name>
</gene>
<evidence type="ECO:0000256" key="2">
    <source>
        <dbReference type="SAM" id="MobiDB-lite"/>
    </source>
</evidence>
<dbReference type="PROSITE" id="PS50102">
    <property type="entry name" value="RRM"/>
    <property type="match status" value="1"/>
</dbReference>
<sequence length="241" mass="27169">MSESNSLNEGKEVLEKKNALTKNKEIQKEQSKQTHTTKDPIKISLSNNLLIAENNSTKSPWVDGISIDSASTSSNSSDSSPSSTERRHNIDNISDPFNKTETIPLSTSDSPTTSSNRITGTKQSNTVPPNASKVLHISNLPLDLGEKKLRKLISKFGEIHKIDFPQEDKSQAFVEMKNLETAIRIIQHFQTNPLQIFNFYEHLTPIKNQPTYGVRSIFKNQQLKMRSFLEKSAKYRHSISN</sequence>
<dbReference type="GO" id="GO:0003723">
    <property type="term" value="F:RNA binding"/>
    <property type="evidence" value="ECO:0007669"/>
    <property type="project" value="UniProtKB-UniRule"/>
</dbReference>
<dbReference type="Pfam" id="PF00076">
    <property type="entry name" value="RRM_1"/>
    <property type="match status" value="1"/>
</dbReference>
<name>A0AAV7Z0P8_9EUKA</name>
<feature type="compositionally biased region" description="Polar residues" evidence="2">
    <location>
        <begin position="44"/>
        <end position="59"/>
    </location>
</feature>
<dbReference type="InterPro" id="IPR000504">
    <property type="entry name" value="RRM_dom"/>
</dbReference>
<feature type="compositionally biased region" description="Basic and acidic residues" evidence="2">
    <location>
        <begin position="9"/>
        <end position="41"/>
    </location>
</feature>
<keyword evidence="1" id="KW-0694">RNA-binding</keyword>
<dbReference type="InterPro" id="IPR012677">
    <property type="entry name" value="Nucleotide-bd_a/b_plait_sf"/>
</dbReference>
<feature type="compositionally biased region" description="Polar residues" evidence="2">
    <location>
        <begin position="116"/>
        <end position="129"/>
    </location>
</feature>
<feature type="compositionally biased region" description="Low complexity" evidence="2">
    <location>
        <begin position="65"/>
        <end position="83"/>
    </location>
</feature>
<accession>A0AAV7Z0P8</accession>
<dbReference type="EMBL" id="JANTQA010000038">
    <property type="protein sequence ID" value="KAJ3435676.1"/>
    <property type="molecule type" value="Genomic_DNA"/>
</dbReference>
<organism evidence="4 5">
    <name type="scientific">Anaeramoeba flamelloides</name>
    <dbReference type="NCBI Taxonomy" id="1746091"/>
    <lineage>
        <taxon>Eukaryota</taxon>
        <taxon>Metamonada</taxon>
        <taxon>Anaeramoebidae</taxon>
        <taxon>Anaeramoeba</taxon>
    </lineage>
</organism>
<dbReference type="AlphaFoldDB" id="A0AAV7Z0P8"/>
<dbReference type="Gene3D" id="3.30.70.330">
    <property type="match status" value="1"/>
</dbReference>
<dbReference type="Proteomes" id="UP001146793">
    <property type="component" value="Unassembled WGS sequence"/>
</dbReference>
<dbReference type="SMART" id="SM00360">
    <property type="entry name" value="RRM"/>
    <property type="match status" value="1"/>
</dbReference>
<dbReference type="PANTHER" id="PTHR15592">
    <property type="entry name" value="MATRIN 3/NUCLEAR PROTEIN 220-RELATED"/>
    <property type="match status" value="1"/>
</dbReference>
<evidence type="ECO:0000313" key="5">
    <source>
        <dbReference type="Proteomes" id="UP001146793"/>
    </source>
</evidence>
<evidence type="ECO:0000313" key="4">
    <source>
        <dbReference type="EMBL" id="KAJ3435676.1"/>
    </source>
</evidence>
<comment type="caution">
    <text evidence="4">The sequence shown here is derived from an EMBL/GenBank/DDBJ whole genome shotgun (WGS) entry which is preliminary data.</text>
</comment>
<proteinExistence type="predicted"/>
<evidence type="ECO:0000256" key="1">
    <source>
        <dbReference type="PROSITE-ProRule" id="PRU00176"/>
    </source>
</evidence>
<dbReference type="InterPro" id="IPR035979">
    <property type="entry name" value="RBD_domain_sf"/>
</dbReference>
<reference evidence="4" key="1">
    <citation type="submission" date="2022-08" db="EMBL/GenBank/DDBJ databases">
        <title>Novel sulphate-reducing endosymbionts in the free-living metamonad Anaeramoeba.</title>
        <authorList>
            <person name="Jerlstrom-Hultqvist J."/>
            <person name="Cepicka I."/>
            <person name="Gallot-Lavallee L."/>
            <person name="Salas-Leiva D."/>
            <person name="Curtis B.A."/>
            <person name="Zahonova K."/>
            <person name="Pipaliya S."/>
            <person name="Dacks J."/>
            <person name="Roger A.J."/>
        </authorList>
    </citation>
    <scope>NUCLEOTIDE SEQUENCE</scope>
    <source>
        <strain evidence="4">Busselton2</strain>
    </source>
</reference>
<feature type="compositionally biased region" description="Polar residues" evidence="2">
    <location>
        <begin position="91"/>
        <end position="105"/>
    </location>
</feature>
<feature type="compositionally biased region" description="Low complexity" evidence="2">
    <location>
        <begin position="106"/>
        <end position="115"/>
    </location>
</feature>
<dbReference type="SUPFAM" id="SSF54928">
    <property type="entry name" value="RNA-binding domain, RBD"/>
    <property type="match status" value="1"/>
</dbReference>
<feature type="domain" description="RRM" evidence="3">
    <location>
        <begin position="133"/>
        <end position="198"/>
    </location>
</feature>